<evidence type="ECO:0000256" key="1">
    <source>
        <dbReference type="ARBA" id="ARBA00001445"/>
    </source>
</evidence>
<evidence type="ECO:0000313" key="7">
    <source>
        <dbReference type="EMBL" id="MBK1835544.1"/>
    </source>
</evidence>
<dbReference type="InterPro" id="IPR013783">
    <property type="entry name" value="Ig-like_fold"/>
</dbReference>
<dbReference type="InterPro" id="IPR035396">
    <property type="entry name" value="Bac_rhamnosid6H"/>
</dbReference>
<gene>
    <name evidence="7" type="ORF">JIN78_15855</name>
</gene>
<dbReference type="GO" id="GO:0005975">
    <property type="term" value="P:carbohydrate metabolic process"/>
    <property type="evidence" value="ECO:0007669"/>
    <property type="project" value="InterPro"/>
</dbReference>
<dbReference type="Pfam" id="PF17390">
    <property type="entry name" value="Bac_rhamnosid_C"/>
    <property type="match status" value="1"/>
</dbReference>
<evidence type="ECO:0000259" key="5">
    <source>
        <dbReference type="Pfam" id="PF17389"/>
    </source>
</evidence>
<feature type="domain" description="Alpha-L-rhamnosidase six-hairpin glycosidase" evidence="5">
    <location>
        <begin position="148"/>
        <end position="418"/>
    </location>
</feature>
<evidence type="ECO:0000256" key="3">
    <source>
        <dbReference type="ARBA" id="ARBA00022801"/>
    </source>
</evidence>
<organism evidence="7 8">
    <name type="scientific">Roseibacillus ishigakijimensis</name>
    <dbReference type="NCBI Taxonomy" id="454146"/>
    <lineage>
        <taxon>Bacteria</taxon>
        <taxon>Pseudomonadati</taxon>
        <taxon>Verrucomicrobiota</taxon>
        <taxon>Verrucomicrobiia</taxon>
        <taxon>Verrucomicrobiales</taxon>
        <taxon>Verrucomicrobiaceae</taxon>
        <taxon>Roseibacillus</taxon>
    </lineage>
</organism>
<keyword evidence="8" id="KW-1185">Reference proteome</keyword>
<comment type="catalytic activity">
    <reaction evidence="1">
        <text>Hydrolysis of terminal non-reducing alpha-L-rhamnose residues in alpha-L-rhamnosides.</text>
        <dbReference type="EC" id="3.2.1.40"/>
    </reaction>
</comment>
<dbReference type="InterPro" id="IPR016007">
    <property type="entry name" value="Alpha_rhamnosid"/>
</dbReference>
<dbReference type="EMBL" id="JAENIO010000061">
    <property type="protein sequence ID" value="MBK1835544.1"/>
    <property type="molecule type" value="Genomic_DNA"/>
</dbReference>
<evidence type="ECO:0000313" key="8">
    <source>
        <dbReference type="Proteomes" id="UP000604083"/>
    </source>
</evidence>
<dbReference type="EC" id="3.2.1.40" evidence="2"/>
<sequence length="556" mass="60536">MTFATLLPLALAVSLPLAGQEIGPVHPTALQNSAITVNGENSLRFSWQIKAEGRGQIQNGYQILVAANEENLAPDKELVWDSGQVESGQSIFLPYEGPELTKGQDYHWQVRLWSQTGEELTASEWSAPASFTYLAEEKTPPAAEARLLSSFESSDEDLNQLFVAAQESAKTVLGPPARFAPGDKAWGAPLHLSARGFAFQADLADYYRVWLQEIVAEQGGKGLFPARLGGEEKAPPAPGHSDAALVIPFALWQLTGDPSFVDIAFEPAIAHLAAQQRLDADFAGQAYGESEAAENSPSPDFLALCYFSLDARIASEMATAKSHLPYIMQHKVWFDNLRKGFEKRFLDEEQNLTESSQSAQILALRFSLLPPEGKEKMAKALSARLQQEGLQADPFGTAAILPVLSWTNHHEQAVTLARSFGQEEAEPSPVALASTAEWMMSFLAGFIHQAPGFKTLRVAPFIPADGSITEVKAHHDTPYGRLAIHWKTTEKGLSAQVTIPPNTTGVIALPADEKATLTESGKPLEESLACQFMRDLEGRKEIIAQSGTYNFEVVNP</sequence>
<dbReference type="SUPFAM" id="SSF48208">
    <property type="entry name" value="Six-hairpin glycosidases"/>
    <property type="match status" value="1"/>
</dbReference>
<dbReference type="Proteomes" id="UP000604083">
    <property type="component" value="Unassembled WGS sequence"/>
</dbReference>
<dbReference type="Pfam" id="PF17389">
    <property type="entry name" value="Bac_rhamnosid6H"/>
    <property type="match status" value="1"/>
</dbReference>
<dbReference type="GO" id="GO:0030596">
    <property type="term" value="F:alpha-L-rhamnosidase activity"/>
    <property type="evidence" value="ECO:0007669"/>
    <property type="project" value="UniProtKB-EC"/>
</dbReference>
<protein>
    <recommendedName>
        <fullName evidence="2">alpha-L-rhamnosidase</fullName>
        <ecNumber evidence="2">3.2.1.40</ecNumber>
    </recommendedName>
</protein>
<dbReference type="InterPro" id="IPR012341">
    <property type="entry name" value="6hp_glycosidase-like_sf"/>
</dbReference>
<dbReference type="Pfam" id="PF25788">
    <property type="entry name" value="Ig_Rha78A_N"/>
    <property type="match status" value="1"/>
</dbReference>
<dbReference type="PANTHER" id="PTHR33307">
    <property type="entry name" value="ALPHA-RHAMNOSIDASE (EUROFUNG)"/>
    <property type="match status" value="1"/>
</dbReference>
<dbReference type="Gene3D" id="2.60.40.10">
    <property type="entry name" value="Immunoglobulins"/>
    <property type="match status" value="1"/>
</dbReference>
<evidence type="ECO:0000259" key="6">
    <source>
        <dbReference type="Pfam" id="PF17390"/>
    </source>
</evidence>
<feature type="signal peptide" evidence="4">
    <location>
        <begin position="1"/>
        <end position="19"/>
    </location>
</feature>
<dbReference type="InterPro" id="IPR036116">
    <property type="entry name" value="FN3_sf"/>
</dbReference>
<dbReference type="InterPro" id="IPR035398">
    <property type="entry name" value="Bac_rhamnosid_C"/>
</dbReference>
<dbReference type="AlphaFoldDB" id="A0A934RQC3"/>
<evidence type="ECO:0000256" key="2">
    <source>
        <dbReference type="ARBA" id="ARBA00012652"/>
    </source>
</evidence>
<reference evidence="7" key="1">
    <citation type="submission" date="2021-01" db="EMBL/GenBank/DDBJ databases">
        <title>Modified the classification status of verrucomicrobia.</title>
        <authorList>
            <person name="Feng X."/>
        </authorList>
    </citation>
    <scope>NUCLEOTIDE SEQUENCE</scope>
    <source>
        <strain evidence="7">KCTC 12986</strain>
    </source>
</reference>
<dbReference type="InterPro" id="IPR008928">
    <property type="entry name" value="6-hairpin_glycosidase_sf"/>
</dbReference>
<dbReference type="SUPFAM" id="SSF49265">
    <property type="entry name" value="Fibronectin type III"/>
    <property type="match status" value="1"/>
</dbReference>
<proteinExistence type="predicted"/>
<dbReference type="Gene3D" id="1.50.10.10">
    <property type="match status" value="1"/>
</dbReference>
<dbReference type="PANTHER" id="PTHR33307:SF6">
    <property type="entry name" value="ALPHA-RHAMNOSIDASE (EUROFUNG)-RELATED"/>
    <property type="match status" value="1"/>
</dbReference>
<feature type="domain" description="Alpha-L-rhamnosidase C-terminal" evidence="6">
    <location>
        <begin position="449"/>
        <end position="521"/>
    </location>
</feature>
<name>A0A934RQC3_9BACT</name>
<keyword evidence="3" id="KW-0378">Hydrolase</keyword>
<dbReference type="RefSeq" id="WP_200392981.1">
    <property type="nucleotide sequence ID" value="NZ_JAENIO010000061.1"/>
</dbReference>
<evidence type="ECO:0000256" key="4">
    <source>
        <dbReference type="SAM" id="SignalP"/>
    </source>
</evidence>
<accession>A0A934RQC3</accession>
<feature type="chain" id="PRO_5037647631" description="alpha-L-rhamnosidase" evidence="4">
    <location>
        <begin position="20"/>
        <end position="556"/>
    </location>
</feature>
<comment type="caution">
    <text evidence="7">The sequence shown here is derived from an EMBL/GenBank/DDBJ whole genome shotgun (WGS) entry which is preliminary data.</text>
</comment>
<keyword evidence="4" id="KW-0732">Signal</keyword>
<dbReference type="Gene3D" id="2.60.420.10">
    <property type="entry name" value="Maltose phosphorylase, domain 3"/>
    <property type="match status" value="1"/>
</dbReference>